<evidence type="ECO:0000313" key="4">
    <source>
        <dbReference type="EMBL" id="OIO08116.1"/>
    </source>
</evidence>
<sequence>MSEINFLKGAKEAKDKKPSKREPKKIEWSEPKDYKPEDDYYKTGKNFFGLFSYIKNKEKDNLKNKKIIDKIDLKMARKEILKTIKEAENKKIKEKNKKIFKKLKQPDKKNDKLDIKKKEAKEKRKKINLLAKINEYFNQTKNKIKEFSYKQKSAGKNAIKNKIIEAQNKIIADKIIPAPPVEEAEPIFKDLPHHKIIRDDEASKEKKTFFKSDKVDKISHRPSKNSASAKRINYNIWEKLDVLKTNLITSDLDSYFNWRSKILVLSIAIFLSCLIVVIFYGGLVLWGSKNIILDNGQLDSKKELNEKIIMAENEINQVAVLQKKLKLVSNLLDRHIYWTNFFKFLEDNTMTDVYYASGGFSGNTEGKYSFPAMANDFVAIAQQVQSLGKNDLVEEAATNGGTAGEGGQTSFNLSLTLNPDIFYKKTNNATSTEN</sequence>
<name>A0A1J4T7J8_9BACT</name>
<organism evidence="4 5">
    <name type="scientific">Candidatus Falkowbacteria bacterium CG1_02_37_44</name>
    <dbReference type="NCBI Taxonomy" id="1805146"/>
    <lineage>
        <taxon>Bacteria</taxon>
        <taxon>Candidatus Falkowiibacteriota</taxon>
    </lineage>
</organism>
<keyword evidence="1" id="KW-0175">Coiled coil</keyword>
<dbReference type="EMBL" id="MNUU01000022">
    <property type="protein sequence ID" value="OIO08116.1"/>
    <property type="molecule type" value="Genomic_DNA"/>
</dbReference>
<proteinExistence type="predicted"/>
<evidence type="ECO:0000256" key="2">
    <source>
        <dbReference type="SAM" id="MobiDB-lite"/>
    </source>
</evidence>
<keyword evidence="3" id="KW-0472">Membrane</keyword>
<dbReference type="Proteomes" id="UP000183192">
    <property type="component" value="Unassembled WGS sequence"/>
</dbReference>
<feature type="compositionally biased region" description="Basic and acidic residues" evidence="2">
    <location>
        <begin position="9"/>
        <end position="34"/>
    </location>
</feature>
<feature type="coiled-coil region" evidence="1">
    <location>
        <begin position="70"/>
        <end position="130"/>
    </location>
</feature>
<evidence type="ECO:0000313" key="5">
    <source>
        <dbReference type="Proteomes" id="UP000183192"/>
    </source>
</evidence>
<gene>
    <name evidence="4" type="ORF">AUJ27_01265</name>
</gene>
<evidence type="ECO:0000256" key="3">
    <source>
        <dbReference type="SAM" id="Phobius"/>
    </source>
</evidence>
<reference evidence="4 5" key="1">
    <citation type="journal article" date="2016" name="Environ. Microbiol.">
        <title>Genomic resolution of a cold subsurface aquifer community provides metabolic insights for novel microbes adapted to high CO concentrations.</title>
        <authorList>
            <person name="Probst A.J."/>
            <person name="Castelle C.J."/>
            <person name="Singh A."/>
            <person name="Brown C.T."/>
            <person name="Anantharaman K."/>
            <person name="Sharon I."/>
            <person name="Hug L.A."/>
            <person name="Burstein D."/>
            <person name="Emerson J.B."/>
            <person name="Thomas B.C."/>
            <person name="Banfield J.F."/>
        </authorList>
    </citation>
    <scope>NUCLEOTIDE SEQUENCE [LARGE SCALE GENOMIC DNA]</scope>
    <source>
        <strain evidence="4">CG1_02_37_44</strain>
    </source>
</reference>
<feature type="region of interest" description="Disordered" evidence="2">
    <location>
        <begin position="1"/>
        <end position="34"/>
    </location>
</feature>
<comment type="caution">
    <text evidence="4">The sequence shown here is derived from an EMBL/GenBank/DDBJ whole genome shotgun (WGS) entry which is preliminary data.</text>
</comment>
<keyword evidence="3" id="KW-0812">Transmembrane</keyword>
<keyword evidence="3" id="KW-1133">Transmembrane helix</keyword>
<evidence type="ECO:0000256" key="1">
    <source>
        <dbReference type="SAM" id="Coils"/>
    </source>
</evidence>
<accession>A0A1J4T7J8</accession>
<dbReference type="STRING" id="1805146.AUJ27_01265"/>
<protein>
    <submittedName>
        <fullName evidence="4">Uncharacterized protein</fullName>
    </submittedName>
</protein>
<feature type="transmembrane region" description="Helical" evidence="3">
    <location>
        <begin position="262"/>
        <end position="286"/>
    </location>
</feature>
<dbReference type="AlphaFoldDB" id="A0A1J4T7J8"/>